<feature type="compositionally biased region" description="Acidic residues" evidence="1">
    <location>
        <begin position="93"/>
        <end position="106"/>
    </location>
</feature>
<evidence type="ECO:0000313" key="3">
    <source>
        <dbReference type="Proteomes" id="UP000789508"/>
    </source>
</evidence>
<organism evidence="2 3">
    <name type="scientific">Ambispora leptoticha</name>
    <dbReference type="NCBI Taxonomy" id="144679"/>
    <lineage>
        <taxon>Eukaryota</taxon>
        <taxon>Fungi</taxon>
        <taxon>Fungi incertae sedis</taxon>
        <taxon>Mucoromycota</taxon>
        <taxon>Glomeromycotina</taxon>
        <taxon>Glomeromycetes</taxon>
        <taxon>Archaeosporales</taxon>
        <taxon>Ambisporaceae</taxon>
        <taxon>Ambispora</taxon>
    </lineage>
</organism>
<name>A0A9N8ZJL5_9GLOM</name>
<accession>A0A9N8ZJL5</accession>
<feature type="region of interest" description="Disordered" evidence="1">
    <location>
        <begin position="230"/>
        <end position="254"/>
    </location>
</feature>
<dbReference type="Proteomes" id="UP000789508">
    <property type="component" value="Unassembled WGS sequence"/>
</dbReference>
<dbReference type="EMBL" id="CAJVPS010000611">
    <property type="protein sequence ID" value="CAG8498083.1"/>
    <property type="molecule type" value="Genomic_DNA"/>
</dbReference>
<protein>
    <submittedName>
        <fullName evidence="2">2896_t:CDS:1</fullName>
    </submittedName>
</protein>
<proteinExistence type="predicted"/>
<feature type="region of interest" description="Disordered" evidence="1">
    <location>
        <begin position="48"/>
        <end position="75"/>
    </location>
</feature>
<keyword evidence="3" id="KW-1185">Reference proteome</keyword>
<gene>
    <name evidence="2" type="ORF">ALEPTO_LOCUS3341</name>
</gene>
<evidence type="ECO:0000313" key="2">
    <source>
        <dbReference type="EMBL" id="CAG8498083.1"/>
    </source>
</evidence>
<reference evidence="2" key="1">
    <citation type="submission" date="2021-06" db="EMBL/GenBank/DDBJ databases">
        <authorList>
            <person name="Kallberg Y."/>
            <person name="Tangrot J."/>
            <person name="Rosling A."/>
        </authorList>
    </citation>
    <scope>NUCLEOTIDE SEQUENCE</scope>
    <source>
        <strain evidence="2">FL130A</strain>
    </source>
</reference>
<sequence length="254" mass="28566">MKKFYLASKHEESKKRRLPAGLELDKLETERAKRRYVSEFLSSELGALSLQEGEQDSCAQSSPDNNRSRSTEKSSFIWTQTRSKHVVIVTDLDVDSSESENSDTDDKDQTNNTTTTIQMPRDLRKSLQKIPQEILAPRNKDESPVQALVLYRPPIWAPLDKPPVIALSSSHIENNSILEDLILPEAEMEVDEVPPAAVEGGNLILEPIVANVDPFVNNLTKTPISTITRRRRNSFDGYEGDNDDDDSGEEMEIV</sequence>
<comment type="caution">
    <text evidence="2">The sequence shown here is derived from an EMBL/GenBank/DDBJ whole genome shotgun (WGS) entry which is preliminary data.</text>
</comment>
<feature type="compositionally biased region" description="Acidic residues" evidence="1">
    <location>
        <begin position="238"/>
        <end position="254"/>
    </location>
</feature>
<dbReference type="OrthoDB" id="2393257at2759"/>
<dbReference type="AlphaFoldDB" id="A0A9N8ZJL5"/>
<feature type="region of interest" description="Disordered" evidence="1">
    <location>
        <begin position="93"/>
        <end position="122"/>
    </location>
</feature>
<evidence type="ECO:0000256" key="1">
    <source>
        <dbReference type="SAM" id="MobiDB-lite"/>
    </source>
</evidence>